<feature type="compositionally biased region" description="Basic and acidic residues" evidence="6">
    <location>
        <begin position="161"/>
        <end position="177"/>
    </location>
</feature>
<reference evidence="8" key="2">
    <citation type="submission" date="2015-03" db="UniProtKB">
        <authorList>
            <consortium name="EnsemblPlants"/>
        </authorList>
    </citation>
    <scope>IDENTIFICATION</scope>
</reference>
<keyword evidence="3" id="KW-0812">Transmembrane</keyword>
<evidence type="ECO:0000313" key="8">
    <source>
        <dbReference type="EnsemblPlants" id="Bo1g107000.1"/>
    </source>
</evidence>
<name>A0A0D3ABU0_BRAOL</name>
<dbReference type="HOGENOM" id="CLU_1519926_0_0_1"/>
<dbReference type="PANTHER" id="PTHR31621:SF32">
    <property type="entry name" value="PROTEIN DMP1"/>
    <property type="match status" value="1"/>
</dbReference>
<keyword evidence="4" id="KW-1133">Transmembrane helix</keyword>
<dbReference type="InterPro" id="IPR007770">
    <property type="entry name" value="DMP"/>
</dbReference>
<comment type="subcellular location">
    <subcellularLocation>
        <location evidence="1">Membrane</location>
        <topology evidence="1">Multi-pass membrane protein</topology>
    </subcellularLocation>
</comment>
<dbReference type="GO" id="GO:0010256">
    <property type="term" value="P:endomembrane system organization"/>
    <property type="evidence" value="ECO:0007669"/>
    <property type="project" value="TreeGrafter"/>
</dbReference>
<keyword evidence="9" id="KW-1185">Reference proteome</keyword>
<keyword evidence="5" id="KW-0472">Membrane</keyword>
<evidence type="ECO:0000256" key="5">
    <source>
        <dbReference type="ARBA" id="ARBA00023136"/>
    </source>
</evidence>
<evidence type="ECO:0000256" key="4">
    <source>
        <dbReference type="ARBA" id="ARBA00022989"/>
    </source>
</evidence>
<protein>
    <submittedName>
        <fullName evidence="8">Uncharacterized protein</fullName>
    </submittedName>
</protein>
<dbReference type="Proteomes" id="UP000032141">
    <property type="component" value="Chromosome C1"/>
</dbReference>
<sequence length="177" mass="19090">MSSILVALCSFSCVFSCFTDCFKGTDGSRKYGTVTKKGLWTYADPGSVDLSKYKLRIADFVHAVFVVSVFGTLVLLDRKNGDTDIAGFSAMLGFFGGTTERERSSRKASQPSSSSSSTNTSPPATSYSSATDAALRRQGRALGDEIIAGKHELVDAEDSLLLERRGRTTTTERDADR</sequence>
<accession>A0A0D3ABU0</accession>
<comment type="similarity">
    <text evidence="2">Belongs to the plant DMP1 protein family.</text>
</comment>
<reference evidence="8 9" key="1">
    <citation type="journal article" date="2014" name="Genome Biol.">
        <title>Transcriptome and methylome profiling reveals relics of genome dominance in the mesopolyploid Brassica oleracea.</title>
        <authorList>
            <person name="Parkin I.A."/>
            <person name="Koh C."/>
            <person name="Tang H."/>
            <person name="Robinson S.J."/>
            <person name="Kagale S."/>
            <person name="Clarke W.E."/>
            <person name="Town C.D."/>
            <person name="Nixon J."/>
            <person name="Krishnakumar V."/>
            <person name="Bidwell S.L."/>
            <person name="Denoeud F."/>
            <person name="Belcram H."/>
            <person name="Links M.G."/>
            <person name="Just J."/>
            <person name="Clarke C."/>
            <person name="Bender T."/>
            <person name="Huebert T."/>
            <person name="Mason A.S."/>
            <person name="Pires J.C."/>
            <person name="Barker G."/>
            <person name="Moore J."/>
            <person name="Walley P.G."/>
            <person name="Manoli S."/>
            <person name="Batley J."/>
            <person name="Edwards D."/>
            <person name="Nelson M.N."/>
            <person name="Wang X."/>
            <person name="Paterson A.H."/>
            <person name="King G."/>
            <person name="Bancroft I."/>
            <person name="Chalhoub B."/>
            <person name="Sharpe A.G."/>
        </authorList>
    </citation>
    <scope>NUCLEOTIDE SEQUENCE</scope>
    <source>
        <strain evidence="8 9">cv. TO1000</strain>
    </source>
</reference>
<dbReference type="GO" id="GO:0016020">
    <property type="term" value="C:membrane"/>
    <property type="evidence" value="ECO:0007669"/>
    <property type="project" value="UniProtKB-SubCell"/>
</dbReference>
<feature type="region of interest" description="Disordered" evidence="6">
    <location>
        <begin position="158"/>
        <end position="177"/>
    </location>
</feature>
<proteinExistence type="inferred from homology"/>
<dbReference type="STRING" id="109376.A0A0D3ABU0"/>
<feature type="chain" id="PRO_5002257526" evidence="7">
    <location>
        <begin position="17"/>
        <end position="177"/>
    </location>
</feature>
<dbReference type="Pfam" id="PF05078">
    <property type="entry name" value="DUF679"/>
    <property type="match status" value="1"/>
</dbReference>
<evidence type="ECO:0000256" key="3">
    <source>
        <dbReference type="ARBA" id="ARBA00022692"/>
    </source>
</evidence>
<dbReference type="EnsemblPlants" id="Bo1g107000.1">
    <property type="protein sequence ID" value="Bo1g107000.1"/>
    <property type="gene ID" value="Bo1g107000"/>
</dbReference>
<feature type="region of interest" description="Disordered" evidence="6">
    <location>
        <begin position="102"/>
        <end position="133"/>
    </location>
</feature>
<evidence type="ECO:0000256" key="1">
    <source>
        <dbReference type="ARBA" id="ARBA00004141"/>
    </source>
</evidence>
<evidence type="ECO:0000313" key="9">
    <source>
        <dbReference type="Proteomes" id="UP000032141"/>
    </source>
</evidence>
<evidence type="ECO:0000256" key="2">
    <source>
        <dbReference type="ARBA" id="ARBA00008707"/>
    </source>
</evidence>
<evidence type="ECO:0000256" key="7">
    <source>
        <dbReference type="SAM" id="SignalP"/>
    </source>
</evidence>
<dbReference type="AlphaFoldDB" id="A0A0D3ABU0"/>
<organism evidence="8 9">
    <name type="scientific">Brassica oleracea var. oleracea</name>
    <dbReference type="NCBI Taxonomy" id="109376"/>
    <lineage>
        <taxon>Eukaryota</taxon>
        <taxon>Viridiplantae</taxon>
        <taxon>Streptophyta</taxon>
        <taxon>Embryophyta</taxon>
        <taxon>Tracheophyta</taxon>
        <taxon>Spermatophyta</taxon>
        <taxon>Magnoliopsida</taxon>
        <taxon>eudicotyledons</taxon>
        <taxon>Gunneridae</taxon>
        <taxon>Pentapetalae</taxon>
        <taxon>rosids</taxon>
        <taxon>malvids</taxon>
        <taxon>Brassicales</taxon>
        <taxon>Brassicaceae</taxon>
        <taxon>Brassiceae</taxon>
        <taxon>Brassica</taxon>
    </lineage>
</organism>
<feature type="compositionally biased region" description="Low complexity" evidence="6">
    <location>
        <begin position="107"/>
        <end position="133"/>
    </location>
</feature>
<evidence type="ECO:0000256" key="6">
    <source>
        <dbReference type="SAM" id="MobiDB-lite"/>
    </source>
</evidence>
<feature type="signal peptide" evidence="7">
    <location>
        <begin position="1"/>
        <end position="16"/>
    </location>
</feature>
<dbReference type="GO" id="GO:0005737">
    <property type="term" value="C:cytoplasm"/>
    <property type="evidence" value="ECO:0007669"/>
    <property type="project" value="UniProtKB-ARBA"/>
</dbReference>
<dbReference type="PANTHER" id="PTHR31621">
    <property type="entry name" value="PROTEIN DMP3"/>
    <property type="match status" value="1"/>
</dbReference>
<keyword evidence="7" id="KW-0732">Signal</keyword>
<dbReference type="Gramene" id="Bo1g107000.1">
    <property type="protein sequence ID" value="Bo1g107000.1"/>
    <property type="gene ID" value="Bo1g107000"/>
</dbReference>